<evidence type="ECO:0000313" key="2">
    <source>
        <dbReference type="Proteomes" id="UP001629246"/>
    </source>
</evidence>
<comment type="caution">
    <text evidence="1">The sequence shown here is derived from an EMBL/GenBank/DDBJ whole genome shotgun (WGS) entry which is preliminary data.</text>
</comment>
<reference evidence="1 2" key="1">
    <citation type="journal article" date="2024" name="Chem. Sci.">
        <title>Discovery of megapolipeptins by genome mining of a Burkholderiales bacteria collection.</title>
        <authorList>
            <person name="Paulo B.S."/>
            <person name="Recchia M.J.J."/>
            <person name="Lee S."/>
            <person name="Fergusson C.H."/>
            <person name="Romanowski S.B."/>
            <person name="Hernandez A."/>
            <person name="Krull N."/>
            <person name="Liu D.Y."/>
            <person name="Cavanagh H."/>
            <person name="Bos A."/>
            <person name="Gray C.A."/>
            <person name="Murphy B.T."/>
            <person name="Linington R.G."/>
            <person name="Eustaquio A.S."/>
        </authorList>
    </citation>
    <scope>NUCLEOTIDE SEQUENCE [LARGE SCALE GENOMIC DNA]</scope>
    <source>
        <strain evidence="1 2">RL21-008-BIB-A</strain>
    </source>
</reference>
<keyword evidence="2" id="KW-1185">Reference proteome</keyword>
<proteinExistence type="predicted"/>
<gene>
    <name evidence="1" type="ORF">PQR62_23775</name>
</gene>
<name>A0ABW9AHU1_9BURK</name>
<organism evidence="1 2">
    <name type="scientific">Herbaspirillum lusitanum</name>
    <dbReference type="NCBI Taxonomy" id="213312"/>
    <lineage>
        <taxon>Bacteria</taxon>
        <taxon>Pseudomonadati</taxon>
        <taxon>Pseudomonadota</taxon>
        <taxon>Betaproteobacteria</taxon>
        <taxon>Burkholderiales</taxon>
        <taxon>Oxalobacteraceae</taxon>
        <taxon>Herbaspirillum</taxon>
    </lineage>
</organism>
<protein>
    <submittedName>
        <fullName evidence="1">Uncharacterized protein</fullName>
    </submittedName>
</protein>
<dbReference type="Proteomes" id="UP001629246">
    <property type="component" value="Unassembled WGS sequence"/>
</dbReference>
<dbReference type="RefSeq" id="WP_408160556.1">
    <property type="nucleotide sequence ID" value="NZ_JAQQFM010000014.1"/>
</dbReference>
<accession>A0ABW9AHU1</accession>
<evidence type="ECO:0000313" key="1">
    <source>
        <dbReference type="EMBL" id="MFL9927313.1"/>
    </source>
</evidence>
<dbReference type="EMBL" id="JAQQFM010000014">
    <property type="protein sequence ID" value="MFL9927313.1"/>
    <property type="molecule type" value="Genomic_DNA"/>
</dbReference>
<sequence length="60" mass="6673">MLAVTVTGMLIAAEFNMSTFSMMLAGRTVHFWSSRHRARVEQKAANDDRDVSAHCEGCRA</sequence>